<gene>
    <name evidence="4" type="ORF">HINF_LOCUS32896</name>
    <name evidence="3" type="ORF">HINF_LOCUS50338</name>
</gene>
<feature type="compositionally biased region" description="Basic and acidic residues" evidence="1">
    <location>
        <begin position="248"/>
        <end position="274"/>
    </location>
</feature>
<dbReference type="InterPro" id="IPR035445">
    <property type="entry name" value="GYF-like_dom_sf"/>
</dbReference>
<dbReference type="PROSITE" id="PS50829">
    <property type="entry name" value="GYF"/>
    <property type="match status" value="1"/>
</dbReference>
<sequence>MSDSESSSSSSSSKPQNITKSFPVSTKTYSQAPKQTQNVQQESSTSDDAEFQKNMKQSNTVFNEVKRCGFSNAVVQTGNGRCLQSGIVFTRQYTVPTQDKQTQKNENDEIGTQIHEEQIQVNENKTQSKSNQNESTNLKETVQINTTKRSSLQNAIIQTGTDCVQNKDVMIRLVTAPTVDKNVQIGENLHEAQKQLISTVKNETKTNQKETNVEQFETKTKGKDENTVLEESESVKEESDINIQISESDDKAIEKQNQEDEKKKLEADKLKQQEQVEQYQSPKSQSNHTGQTQMNEQLIKKQPAQTEPNQSQKSAWFYIDSKNIRQGPFTSAQMNMWNMKQKLPLGLKIQQGLGEYFTLKQEHLKMSSFFQDHDEINIYQIINNSRQYECMLAHAETQTGLNDLEISVSQTRQYFSKLVIPPSFEKCINTELSLRRGNQDELFVENTFNTFKDVQAVEAHDTPVYRKPIIKKGQPHKQDSIFAPEANLKQNNINPDLDPEQKQINNRPIKNKLDFDYDYNSIDYNHFNQTNQEGNAQQQENQNYYQPEQNQYIPNNSSDDTNSQNNYPLRNMNQINIEQNAEQQTQIRTNSSEYAQQDTAYSNLIALNLSEQFKILVKIAIEDYFLKSDNLRFNSFQEMIIHYRRCIVEDATKIHINLKQIAAKCQITEKQCNSMFQTLLSNVLIEWPKDIVAQVVQRIPQINYQLSQDQPELSVAQKESQIRLILDEEFQLKHQVQYDYKQITNKINYQLKKLRQ</sequence>
<accession>A0AA86QRH7</accession>
<feature type="compositionally biased region" description="Polar residues" evidence="1">
    <location>
        <begin position="14"/>
        <end position="46"/>
    </location>
</feature>
<dbReference type="AlphaFoldDB" id="A0AA86QRH7"/>
<keyword evidence="5" id="KW-1185">Reference proteome</keyword>
<feature type="compositionally biased region" description="Basic and acidic residues" evidence="1">
    <location>
        <begin position="203"/>
        <end position="226"/>
    </location>
</feature>
<dbReference type="SUPFAM" id="SSF55277">
    <property type="entry name" value="GYF domain"/>
    <property type="match status" value="1"/>
</dbReference>
<dbReference type="Proteomes" id="UP001642409">
    <property type="component" value="Unassembled WGS sequence"/>
</dbReference>
<feature type="compositionally biased region" description="Low complexity" evidence="1">
    <location>
        <begin position="1"/>
        <end position="13"/>
    </location>
</feature>
<comment type="caution">
    <text evidence="3">The sequence shown here is derived from an EMBL/GenBank/DDBJ whole genome shotgun (WGS) entry which is preliminary data.</text>
</comment>
<evidence type="ECO:0000313" key="4">
    <source>
        <dbReference type="EMBL" id="CAL6030019.1"/>
    </source>
</evidence>
<feature type="region of interest" description="Disordered" evidence="1">
    <location>
        <begin position="549"/>
        <end position="568"/>
    </location>
</feature>
<reference evidence="4 5" key="2">
    <citation type="submission" date="2024-07" db="EMBL/GenBank/DDBJ databases">
        <authorList>
            <person name="Akdeniz Z."/>
        </authorList>
    </citation>
    <scope>NUCLEOTIDE SEQUENCE [LARGE SCALE GENOMIC DNA]</scope>
</reference>
<dbReference type="Gene3D" id="3.30.1490.40">
    <property type="match status" value="1"/>
</dbReference>
<reference evidence="3" key="1">
    <citation type="submission" date="2023-06" db="EMBL/GenBank/DDBJ databases">
        <authorList>
            <person name="Kurt Z."/>
        </authorList>
    </citation>
    <scope>NUCLEOTIDE SEQUENCE</scope>
</reference>
<feature type="compositionally biased region" description="Polar residues" evidence="1">
    <location>
        <begin position="276"/>
        <end position="293"/>
    </location>
</feature>
<feature type="region of interest" description="Disordered" evidence="1">
    <location>
        <begin position="203"/>
        <end position="293"/>
    </location>
</feature>
<dbReference type="EMBL" id="CATOUU010000959">
    <property type="protein sequence ID" value="CAI9962693.1"/>
    <property type="molecule type" value="Genomic_DNA"/>
</dbReference>
<proteinExistence type="predicted"/>
<evidence type="ECO:0000259" key="2">
    <source>
        <dbReference type="PROSITE" id="PS50829"/>
    </source>
</evidence>
<evidence type="ECO:0000256" key="1">
    <source>
        <dbReference type="SAM" id="MobiDB-lite"/>
    </source>
</evidence>
<dbReference type="Pfam" id="PF02213">
    <property type="entry name" value="GYF"/>
    <property type="match status" value="1"/>
</dbReference>
<feature type="compositionally biased region" description="Low complexity" evidence="1">
    <location>
        <begin position="549"/>
        <end position="566"/>
    </location>
</feature>
<evidence type="ECO:0000313" key="5">
    <source>
        <dbReference type="Proteomes" id="UP001642409"/>
    </source>
</evidence>
<dbReference type="InterPro" id="IPR003169">
    <property type="entry name" value="GYF"/>
</dbReference>
<name>A0AA86QRH7_9EUKA</name>
<feature type="region of interest" description="Disordered" evidence="1">
    <location>
        <begin position="1"/>
        <end position="52"/>
    </location>
</feature>
<protein>
    <submittedName>
        <fullName evidence="3">GYF domain</fullName>
    </submittedName>
    <submittedName>
        <fullName evidence="4">GYF_domain</fullName>
    </submittedName>
</protein>
<evidence type="ECO:0000313" key="3">
    <source>
        <dbReference type="EMBL" id="CAI9962693.1"/>
    </source>
</evidence>
<organism evidence="3">
    <name type="scientific">Hexamita inflata</name>
    <dbReference type="NCBI Taxonomy" id="28002"/>
    <lineage>
        <taxon>Eukaryota</taxon>
        <taxon>Metamonada</taxon>
        <taxon>Diplomonadida</taxon>
        <taxon>Hexamitidae</taxon>
        <taxon>Hexamitinae</taxon>
        <taxon>Hexamita</taxon>
    </lineage>
</organism>
<dbReference type="EMBL" id="CAXDID020000113">
    <property type="protein sequence ID" value="CAL6030019.1"/>
    <property type="molecule type" value="Genomic_DNA"/>
</dbReference>
<feature type="domain" description="GYF" evidence="2">
    <location>
        <begin position="313"/>
        <end position="367"/>
    </location>
</feature>